<dbReference type="GO" id="GO:0070402">
    <property type="term" value="F:NADPH binding"/>
    <property type="evidence" value="ECO:0007669"/>
    <property type="project" value="TreeGrafter"/>
</dbReference>
<evidence type="ECO:0000313" key="4">
    <source>
        <dbReference type="EMBL" id="GHO99995.1"/>
    </source>
</evidence>
<dbReference type="SUPFAM" id="SSF50129">
    <property type="entry name" value="GroES-like"/>
    <property type="match status" value="1"/>
</dbReference>
<keyword evidence="5" id="KW-1185">Reference proteome</keyword>
<dbReference type="Gene3D" id="3.90.180.10">
    <property type="entry name" value="Medium-chain alcohol dehydrogenases, catalytic domain"/>
    <property type="match status" value="1"/>
</dbReference>
<proteinExistence type="predicted"/>
<accession>A0A8J3IWW4</accession>
<evidence type="ECO:0000259" key="3">
    <source>
        <dbReference type="SMART" id="SM00829"/>
    </source>
</evidence>
<feature type="domain" description="Enoyl reductase (ER)" evidence="3">
    <location>
        <begin position="12"/>
        <end position="338"/>
    </location>
</feature>
<dbReference type="RefSeq" id="WP_220210602.1">
    <property type="nucleotide sequence ID" value="NZ_BNJK01000002.1"/>
</dbReference>
<evidence type="ECO:0000256" key="2">
    <source>
        <dbReference type="ARBA" id="ARBA00023002"/>
    </source>
</evidence>
<dbReference type="CDD" id="cd08273">
    <property type="entry name" value="MDR8"/>
    <property type="match status" value="1"/>
</dbReference>
<evidence type="ECO:0000313" key="5">
    <source>
        <dbReference type="Proteomes" id="UP000597444"/>
    </source>
</evidence>
<organism evidence="4 5">
    <name type="scientific">Reticulibacter mediterranei</name>
    <dbReference type="NCBI Taxonomy" id="2778369"/>
    <lineage>
        <taxon>Bacteria</taxon>
        <taxon>Bacillati</taxon>
        <taxon>Chloroflexota</taxon>
        <taxon>Ktedonobacteria</taxon>
        <taxon>Ktedonobacterales</taxon>
        <taxon>Reticulibacteraceae</taxon>
        <taxon>Reticulibacter</taxon>
    </lineage>
</organism>
<dbReference type="SUPFAM" id="SSF51735">
    <property type="entry name" value="NAD(P)-binding Rossmann-fold domains"/>
    <property type="match status" value="1"/>
</dbReference>
<dbReference type="InterPro" id="IPR020843">
    <property type="entry name" value="ER"/>
</dbReference>
<dbReference type="Pfam" id="PF08240">
    <property type="entry name" value="ADH_N"/>
    <property type="match status" value="1"/>
</dbReference>
<dbReference type="GO" id="GO:0016651">
    <property type="term" value="F:oxidoreductase activity, acting on NAD(P)H"/>
    <property type="evidence" value="ECO:0007669"/>
    <property type="project" value="TreeGrafter"/>
</dbReference>
<evidence type="ECO:0000256" key="1">
    <source>
        <dbReference type="ARBA" id="ARBA00022857"/>
    </source>
</evidence>
<dbReference type="InterPro" id="IPR011032">
    <property type="entry name" value="GroES-like_sf"/>
</dbReference>
<dbReference type="EMBL" id="BNJK01000002">
    <property type="protein sequence ID" value="GHO99995.1"/>
    <property type="molecule type" value="Genomic_DNA"/>
</dbReference>
<gene>
    <name evidence="4" type="ORF">KSF_100430</name>
</gene>
<protein>
    <submittedName>
        <fullName evidence="4">NADPH:quinone reductase</fullName>
    </submittedName>
</protein>
<name>A0A8J3IWW4_9CHLR</name>
<keyword evidence="2" id="KW-0560">Oxidoreductase</keyword>
<keyword evidence="1" id="KW-0521">NADP</keyword>
<dbReference type="InterPro" id="IPR036291">
    <property type="entry name" value="NAD(P)-bd_dom_sf"/>
</dbReference>
<dbReference type="PANTHER" id="PTHR48106">
    <property type="entry name" value="QUINONE OXIDOREDUCTASE PIG3-RELATED"/>
    <property type="match status" value="1"/>
</dbReference>
<dbReference type="SMART" id="SM00829">
    <property type="entry name" value="PKS_ER"/>
    <property type="match status" value="1"/>
</dbReference>
<sequence length="343" mass="38000">MKYQHILAIRAGGTQVLQLREDELLEPKANEVRVKILAAGVAFPDILIRMGKYPGIPAYPFTPGYDLVGVIEKCGTLVTERTVGQMVAALPQWGSYGQYLCLPEREVVPVPEQVDPAEAVSLVLNYITAYQMLHRAAHIKAGERILVHGAAGGVGTALLQLGQLFHLEMYGTASTAKQQLIESLGATPIDYTREDFVTRIHASTRDGVDAVFDAVGGEHFYQSFQALRKGGRLICYGFTPENMRGGALLPWVLRTLPKLAYWSLLPNGKYAQWYAIAGALIGMKNRHPEWFREDLTRLFALLTEGKIKPVIAKRLPLEEIAYAHELMENNQIQGKLVILPHAS</sequence>
<comment type="caution">
    <text evidence="4">The sequence shown here is derived from an EMBL/GenBank/DDBJ whole genome shotgun (WGS) entry which is preliminary data.</text>
</comment>
<dbReference type="AlphaFoldDB" id="A0A8J3IWW4"/>
<dbReference type="PANTHER" id="PTHR48106:SF18">
    <property type="entry name" value="QUINONE OXIDOREDUCTASE PIG3"/>
    <property type="match status" value="1"/>
</dbReference>
<dbReference type="InterPro" id="IPR013154">
    <property type="entry name" value="ADH-like_N"/>
</dbReference>
<reference evidence="4" key="1">
    <citation type="submission" date="2020-10" db="EMBL/GenBank/DDBJ databases">
        <title>Taxonomic study of unclassified bacteria belonging to the class Ktedonobacteria.</title>
        <authorList>
            <person name="Yabe S."/>
            <person name="Wang C.M."/>
            <person name="Zheng Y."/>
            <person name="Sakai Y."/>
            <person name="Cavaletti L."/>
            <person name="Monciardini P."/>
            <person name="Donadio S."/>
        </authorList>
    </citation>
    <scope>NUCLEOTIDE SEQUENCE</scope>
    <source>
        <strain evidence="4">ID150040</strain>
    </source>
</reference>
<dbReference type="Proteomes" id="UP000597444">
    <property type="component" value="Unassembled WGS sequence"/>
</dbReference>
<dbReference type="Gene3D" id="3.40.50.720">
    <property type="entry name" value="NAD(P)-binding Rossmann-like Domain"/>
    <property type="match status" value="1"/>
</dbReference>
<dbReference type="Pfam" id="PF13602">
    <property type="entry name" value="ADH_zinc_N_2"/>
    <property type="match status" value="1"/>
</dbReference>